<dbReference type="Proteomes" id="UP000772434">
    <property type="component" value="Unassembled WGS sequence"/>
</dbReference>
<proteinExistence type="predicted"/>
<accession>A0A9P5U8W8</accession>
<evidence type="ECO:0000259" key="1">
    <source>
        <dbReference type="PROSITE" id="PS50011"/>
    </source>
</evidence>
<sequence length="386" mass="45133">MNAPVQTDAEAQSLNLERTRLHDFEEFWRDHYHWLKDKGYQLRSRYHPDWTPSWKGRKRKSYTLRIYEDHHVPLHPLLMDATRIRDHKIVMLRRADPESISDELKIGPIFSSESTISDTRNHCVPTYETLEVDPPDPVEGRNLIVVMPCLVRWEILLEEFTSVGEVIDFCGQLFEGLQFMHSLNVAHNDAKDTNIMMDSYPAFKHPPHPLSPDMKRDWSGSSKPRSRTLHPVKYYWIDYDMSVQYESNSSPLLPPGYGGDQSVPEFLRNELCNPFKVDVYCVGNVIRNNFLVGDPFTVPRANLEFLNGLISDMTHDDPLKRPTMDVVVSRFAELCKNLYWWQLRSRAPPKNEHPLLRLLLTPTHWVKQATFILLRIPAVPDYTKRK</sequence>
<dbReference type="InterPro" id="IPR000719">
    <property type="entry name" value="Prot_kinase_dom"/>
</dbReference>
<reference evidence="2" key="1">
    <citation type="submission" date="2020-11" db="EMBL/GenBank/DDBJ databases">
        <authorList>
            <consortium name="DOE Joint Genome Institute"/>
            <person name="Ahrendt S."/>
            <person name="Riley R."/>
            <person name="Andreopoulos W."/>
            <person name="Labutti K."/>
            <person name="Pangilinan J."/>
            <person name="Ruiz-Duenas F.J."/>
            <person name="Barrasa J.M."/>
            <person name="Sanchez-Garcia M."/>
            <person name="Camarero S."/>
            <person name="Miyauchi S."/>
            <person name="Serrano A."/>
            <person name="Linde D."/>
            <person name="Babiker R."/>
            <person name="Drula E."/>
            <person name="Ayuso-Fernandez I."/>
            <person name="Pacheco R."/>
            <person name="Padilla G."/>
            <person name="Ferreira P."/>
            <person name="Barriuso J."/>
            <person name="Kellner H."/>
            <person name="Castanera R."/>
            <person name="Alfaro M."/>
            <person name="Ramirez L."/>
            <person name="Pisabarro A.G."/>
            <person name="Kuo A."/>
            <person name="Tritt A."/>
            <person name="Lipzen A."/>
            <person name="He G."/>
            <person name="Yan M."/>
            <person name="Ng V."/>
            <person name="Cullen D."/>
            <person name="Martin F."/>
            <person name="Rosso M.-N."/>
            <person name="Henrissat B."/>
            <person name="Hibbett D."/>
            <person name="Martinez A.T."/>
            <person name="Grigoriev I.V."/>
        </authorList>
    </citation>
    <scope>NUCLEOTIDE SEQUENCE</scope>
    <source>
        <strain evidence="2">AH 40177</strain>
    </source>
</reference>
<gene>
    <name evidence="2" type="ORF">BDP27DRAFT_1323658</name>
</gene>
<dbReference type="SUPFAM" id="SSF56112">
    <property type="entry name" value="Protein kinase-like (PK-like)"/>
    <property type="match status" value="1"/>
</dbReference>
<evidence type="ECO:0000313" key="2">
    <source>
        <dbReference type="EMBL" id="KAF9070426.1"/>
    </source>
</evidence>
<name>A0A9P5U8W8_9AGAR</name>
<dbReference type="EMBL" id="JADNRY010000040">
    <property type="protein sequence ID" value="KAF9070426.1"/>
    <property type="molecule type" value="Genomic_DNA"/>
</dbReference>
<feature type="domain" description="Protein kinase" evidence="1">
    <location>
        <begin position="1"/>
        <end position="356"/>
    </location>
</feature>
<dbReference type="AlphaFoldDB" id="A0A9P5U8W8"/>
<organism evidence="2 3">
    <name type="scientific">Rhodocollybia butyracea</name>
    <dbReference type="NCBI Taxonomy" id="206335"/>
    <lineage>
        <taxon>Eukaryota</taxon>
        <taxon>Fungi</taxon>
        <taxon>Dikarya</taxon>
        <taxon>Basidiomycota</taxon>
        <taxon>Agaricomycotina</taxon>
        <taxon>Agaricomycetes</taxon>
        <taxon>Agaricomycetidae</taxon>
        <taxon>Agaricales</taxon>
        <taxon>Marasmiineae</taxon>
        <taxon>Omphalotaceae</taxon>
        <taxon>Rhodocollybia</taxon>
    </lineage>
</organism>
<dbReference type="SMART" id="SM00220">
    <property type="entry name" value="S_TKc"/>
    <property type="match status" value="1"/>
</dbReference>
<keyword evidence="3" id="KW-1185">Reference proteome</keyword>
<dbReference type="InterPro" id="IPR011009">
    <property type="entry name" value="Kinase-like_dom_sf"/>
</dbReference>
<evidence type="ECO:0000313" key="3">
    <source>
        <dbReference type="Proteomes" id="UP000772434"/>
    </source>
</evidence>
<dbReference type="GO" id="GO:0004672">
    <property type="term" value="F:protein kinase activity"/>
    <property type="evidence" value="ECO:0007669"/>
    <property type="project" value="InterPro"/>
</dbReference>
<dbReference type="GO" id="GO:0005524">
    <property type="term" value="F:ATP binding"/>
    <property type="evidence" value="ECO:0007669"/>
    <property type="project" value="InterPro"/>
</dbReference>
<comment type="caution">
    <text evidence="2">The sequence shown here is derived from an EMBL/GenBank/DDBJ whole genome shotgun (WGS) entry which is preliminary data.</text>
</comment>
<dbReference type="PROSITE" id="PS50011">
    <property type="entry name" value="PROTEIN_KINASE_DOM"/>
    <property type="match status" value="1"/>
</dbReference>
<protein>
    <recommendedName>
        <fullName evidence="1">Protein kinase domain-containing protein</fullName>
    </recommendedName>
</protein>
<dbReference type="OrthoDB" id="5987198at2759"/>
<dbReference type="Gene3D" id="1.10.510.10">
    <property type="entry name" value="Transferase(Phosphotransferase) domain 1"/>
    <property type="match status" value="1"/>
</dbReference>